<dbReference type="CDD" id="cd13654">
    <property type="entry name" value="PBP2_phosphate_like_2"/>
    <property type="match status" value="1"/>
</dbReference>
<dbReference type="Pfam" id="PF12849">
    <property type="entry name" value="PBP_like_2"/>
    <property type="match status" value="1"/>
</dbReference>
<organism evidence="6 7">
    <name type="scientific">Neorhodopirellula lusitana</name>
    <dbReference type="NCBI Taxonomy" id="445327"/>
    <lineage>
        <taxon>Bacteria</taxon>
        <taxon>Pseudomonadati</taxon>
        <taxon>Planctomycetota</taxon>
        <taxon>Planctomycetia</taxon>
        <taxon>Pirellulales</taxon>
        <taxon>Pirellulaceae</taxon>
        <taxon>Neorhodopirellula</taxon>
    </lineage>
</organism>
<dbReference type="SUPFAM" id="SSF53850">
    <property type="entry name" value="Periplasmic binding protein-like II"/>
    <property type="match status" value="1"/>
</dbReference>
<dbReference type="InterPro" id="IPR024370">
    <property type="entry name" value="PBP_domain"/>
</dbReference>
<dbReference type="PANTHER" id="PTHR30570:SF1">
    <property type="entry name" value="PHOSPHATE-BINDING PROTEIN PSTS"/>
    <property type="match status" value="1"/>
</dbReference>
<sequence>MKKITWLAPIMIGVALLQSMGCDSAKREAGTTDAETGEMSIAEESNLVGAIKIDGSSTVQPISDAVRESFIAVHPQVDISVGGNGTGNGFKSFYDKGTDISDASRAIKPGEFEKCVANGVSFVELPVAYDGLTIVVNPENDWVKELTVAQLKTIFIGADAAKNWSDVDPSWPKEPINIFAPGTGSGTYDYFHEVLAKKDGTELRSDMSLNEDDNILVQGVAGNKFSIGFFGVAYFTENQDKLRAIPIVNPKDETAYEPTTDNIASNKYAPFSRPLFIYVNTESLNRAEIQTFVEYYMETVSEACEKVGYVRLPEAIIAKAQQNLDAVEAGTHFVDESGESRSGALKDLFVEDNLVNTQK</sequence>
<keyword evidence="2 4" id="KW-0813">Transport</keyword>
<dbReference type="InterPro" id="IPR050811">
    <property type="entry name" value="Phosphate_ABC_transporter"/>
</dbReference>
<dbReference type="NCBIfam" id="TIGR02136">
    <property type="entry name" value="ptsS_2"/>
    <property type="match status" value="1"/>
</dbReference>
<comment type="function">
    <text evidence="4">Involved in the system for phosphate transport across the cytoplasmic membrane.</text>
</comment>
<dbReference type="EMBL" id="FXUG01000001">
    <property type="protein sequence ID" value="SMP38151.1"/>
    <property type="molecule type" value="Genomic_DNA"/>
</dbReference>
<evidence type="ECO:0000313" key="6">
    <source>
        <dbReference type="EMBL" id="SMP38151.1"/>
    </source>
</evidence>
<dbReference type="Proteomes" id="UP001158067">
    <property type="component" value="Unassembled WGS sequence"/>
</dbReference>
<keyword evidence="7" id="KW-1185">Reference proteome</keyword>
<accession>A0ABY1PP88</accession>
<evidence type="ECO:0000256" key="2">
    <source>
        <dbReference type="ARBA" id="ARBA00022448"/>
    </source>
</evidence>
<feature type="domain" description="PBP" evidence="5">
    <location>
        <begin position="43"/>
        <end position="297"/>
    </location>
</feature>
<dbReference type="PANTHER" id="PTHR30570">
    <property type="entry name" value="PERIPLASMIC PHOSPHATE BINDING COMPONENT OF PHOSPHATE ABC TRANSPORTER"/>
    <property type="match status" value="1"/>
</dbReference>
<evidence type="ECO:0000259" key="5">
    <source>
        <dbReference type="Pfam" id="PF12849"/>
    </source>
</evidence>
<keyword evidence="4" id="KW-0592">Phosphate transport</keyword>
<evidence type="ECO:0000256" key="3">
    <source>
        <dbReference type="ARBA" id="ARBA00022729"/>
    </source>
</evidence>
<comment type="similarity">
    <text evidence="1 4">Belongs to the PstS family.</text>
</comment>
<name>A0ABY1PP88_9BACT</name>
<gene>
    <name evidence="6" type="ORF">SAMN06265222_10180</name>
</gene>
<dbReference type="InterPro" id="IPR011862">
    <property type="entry name" value="Phos-bd"/>
</dbReference>
<evidence type="ECO:0000256" key="4">
    <source>
        <dbReference type="RuleBase" id="RU367119"/>
    </source>
</evidence>
<dbReference type="RefSeq" id="WP_283430350.1">
    <property type="nucleotide sequence ID" value="NZ_FXUG01000001.1"/>
</dbReference>
<comment type="caution">
    <text evidence="6">The sequence shown here is derived from an EMBL/GenBank/DDBJ whole genome shotgun (WGS) entry which is preliminary data.</text>
</comment>
<proteinExistence type="inferred from homology"/>
<evidence type="ECO:0000313" key="7">
    <source>
        <dbReference type="Proteomes" id="UP001158067"/>
    </source>
</evidence>
<evidence type="ECO:0000256" key="1">
    <source>
        <dbReference type="ARBA" id="ARBA00008725"/>
    </source>
</evidence>
<protein>
    <recommendedName>
        <fullName evidence="4">Phosphate-binding protein</fullName>
    </recommendedName>
</protein>
<reference evidence="6 7" key="1">
    <citation type="submission" date="2017-05" db="EMBL/GenBank/DDBJ databases">
        <authorList>
            <person name="Varghese N."/>
            <person name="Submissions S."/>
        </authorList>
    </citation>
    <scope>NUCLEOTIDE SEQUENCE [LARGE SCALE GENOMIC DNA]</scope>
    <source>
        <strain evidence="6 7">DSM 25457</strain>
    </source>
</reference>
<keyword evidence="3" id="KW-0732">Signal</keyword>
<dbReference type="Gene3D" id="3.40.190.10">
    <property type="entry name" value="Periplasmic binding protein-like II"/>
    <property type="match status" value="2"/>
</dbReference>